<evidence type="ECO:0000259" key="3">
    <source>
        <dbReference type="Pfam" id="PF16537"/>
    </source>
</evidence>
<sequence length="264" mass="29305">MSFILDALRKLEHKRQRSSVPNLLTVHDFTPEKPKKRSVRLYPLIAVLLLNAGMLLIWLRPWQSADIQKHESMTTESGKEISDVYVPASSPSRDIAKTEIKTPEEKSSSVPDTTAAAAPAKQAHAVPQNQPQAQLKTDRTVSDEPTIPPNTKKTQEITPTAHDGNTPAINHQSTEPLTYAHTANSSEQKILDKNELPLSVQQELPNISVTGHIYSNNPTSRIVNINGQIIREGETVTAGLKLEEITEYGVILNYKGYRFTIKGF</sequence>
<gene>
    <name evidence="4" type="ORF">A2W05_02920</name>
</gene>
<dbReference type="GO" id="GO:0015627">
    <property type="term" value="C:type II protein secretion system complex"/>
    <property type="evidence" value="ECO:0007669"/>
    <property type="project" value="InterPro"/>
</dbReference>
<feature type="region of interest" description="Disordered" evidence="1">
    <location>
        <begin position="71"/>
        <end position="166"/>
    </location>
</feature>
<proteinExistence type="predicted"/>
<keyword evidence="2" id="KW-1133">Transmembrane helix</keyword>
<evidence type="ECO:0000313" key="5">
    <source>
        <dbReference type="Proteomes" id="UP000178797"/>
    </source>
</evidence>
<organism evidence="4 5">
    <name type="scientific">Candidatus Schekmanbacteria bacterium RBG_16_38_10</name>
    <dbReference type="NCBI Taxonomy" id="1817879"/>
    <lineage>
        <taxon>Bacteria</taxon>
        <taxon>Candidatus Schekmaniibacteriota</taxon>
    </lineage>
</organism>
<protein>
    <recommendedName>
        <fullName evidence="3">Type II secretion system protein GspB C-terminal domain-containing protein</fullName>
    </recommendedName>
</protein>
<feature type="transmembrane region" description="Helical" evidence="2">
    <location>
        <begin position="41"/>
        <end position="59"/>
    </location>
</feature>
<name>A0A1F7RWR6_9BACT</name>
<feature type="compositionally biased region" description="Low complexity" evidence="1">
    <location>
        <begin position="115"/>
        <end position="125"/>
    </location>
</feature>
<accession>A0A1F7RWR6</accession>
<feature type="domain" description="Type II secretion system protein GspB C-terminal" evidence="3">
    <location>
        <begin position="204"/>
        <end position="261"/>
    </location>
</feature>
<dbReference type="AlphaFoldDB" id="A0A1F7RWR6"/>
<reference evidence="4 5" key="1">
    <citation type="journal article" date="2016" name="Nat. Commun.">
        <title>Thousands of microbial genomes shed light on interconnected biogeochemical processes in an aquifer system.</title>
        <authorList>
            <person name="Anantharaman K."/>
            <person name="Brown C.T."/>
            <person name="Hug L.A."/>
            <person name="Sharon I."/>
            <person name="Castelle C.J."/>
            <person name="Probst A.J."/>
            <person name="Thomas B.C."/>
            <person name="Singh A."/>
            <person name="Wilkins M.J."/>
            <person name="Karaoz U."/>
            <person name="Brodie E.L."/>
            <person name="Williams K.H."/>
            <person name="Hubbard S.S."/>
            <person name="Banfield J.F."/>
        </authorList>
    </citation>
    <scope>NUCLEOTIDE SEQUENCE [LARGE SCALE GENOMIC DNA]</scope>
</reference>
<evidence type="ECO:0000256" key="2">
    <source>
        <dbReference type="SAM" id="Phobius"/>
    </source>
</evidence>
<dbReference type="Proteomes" id="UP000178797">
    <property type="component" value="Unassembled WGS sequence"/>
</dbReference>
<dbReference type="EMBL" id="MGDE01000133">
    <property type="protein sequence ID" value="OGL45454.1"/>
    <property type="molecule type" value="Genomic_DNA"/>
</dbReference>
<feature type="compositionally biased region" description="Polar residues" evidence="1">
    <location>
        <begin position="149"/>
        <end position="158"/>
    </location>
</feature>
<comment type="caution">
    <text evidence="4">The sequence shown here is derived from an EMBL/GenBank/DDBJ whole genome shotgun (WGS) entry which is preliminary data.</text>
</comment>
<evidence type="ECO:0000256" key="1">
    <source>
        <dbReference type="SAM" id="MobiDB-lite"/>
    </source>
</evidence>
<feature type="compositionally biased region" description="Basic and acidic residues" evidence="1">
    <location>
        <begin position="71"/>
        <end position="82"/>
    </location>
</feature>
<evidence type="ECO:0000313" key="4">
    <source>
        <dbReference type="EMBL" id="OGL45454.1"/>
    </source>
</evidence>
<dbReference type="Pfam" id="PF16537">
    <property type="entry name" value="T2SSB"/>
    <property type="match status" value="1"/>
</dbReference>
<dbReference type="InterPro" id="IPR032389">
    <property type="entry name" value="GspB_C"/>
</dbReference>
<keyword evidence="2" id="KW-0472">Membrane</keyword>
<feature type="compositionally biased region" description="Basic and acidic residues" evidence="1">
    <location>
        <begin position="94"/>
        <end position="107"/>
    </location>
</feature>
<keyword evidence="2" id="KW-0812">Transmembrane</keyword>